<name>A0A0L0F7E5_9EUKA</name>
<feature type="compositionally biased region" description="Basic and acidic residues" evidence="1">
    <location>
        <begin position="26"/>
        <end position="43"/>
    </location>
</feature>
<feature type="region of interest" description="Disordered" evidence="1">
    <location>
        <begin position="1"/>
        <end position="43"/>
    </location>
</feature>
<evidence type="ECO:0000256" key="1">
    <source>
        <dbReference type="SAM" id="MobiDB-lite"/>
    </source>
</evidence>
<dbReference type="GeneID" id="25915305"/>
<dbReference type="AlphaFoldDB" id="A0A0L0F7E5"/>
<feature type="compositionally biased region" description="Basic residues" evidence="1">
    <location>
        <begin position="15"/>
        <end position="25"/>
    </location>
</feature>
<organism evidence="2 3">
    <name type="scientific">Sphaeroforma arctica JP610</name>
    <dbReference type="NCBI Taxonomy" id="667725"/>
    <lineage>
        <taxon>Eukaryota</taxon>
        <taxon>Ichthyosporea</taxon>
        <taxon>Ichthyophonida</taxon>
        <taxon>Sphaeroforma</taxon>
    </lineage>
</organism>
<dbReference type="RefSeq" id="XP_014146542.1">
    <property type="nucleotide sequence ID" value="XM_014291067.1"/>
</dbReference>
<accession>A0A0L0F7E5</accession>
<sequence length="74" mass="8794">MTVSDSESEDEGRARRVGHLGKKKQQAREQKEARRRQREHELAVWESKQKREKLVREYNATVEDEKEKEAAQKS</sequence>
<dbReference type="EMBL" id="KQ246718">
    <property type="protein sequence ID" value="KNC72640.1"/>
    <property type="molecule type" value="Genomic_DNA"/>
</dbReference>
<reference evidence="2 3" key="1">
    <citation type="submission" date="2011-02" db="EMBL/GenBank/DDBJ databases">
        <title>The Genome Sequence of Sphaeroforma arctica JP610.</title>
        <authorList>
            <consortium name="The Broad Institute Genome Sequencing Platform"/>
            <person name="Russ C."/>
            <person name="Cuomo C."/>
            <person name="Young S.K."/>
            <person name="Zeng Q."/>
            <person name="Gargeya S."/>
            <person name="Alvarado L."/>
            <person name="Berlin A."/>
            <person name="Chapman S.B."/>
            <person name="Chen Z."/>
            <person name="Freedman E."/>
            <person name="Gellesch M."/>
            <person name="Goldberg J."/>
            <person name="Griggs A."/>
            <person name="Gujja S."/>
            <person name="Heilman E."/>
            <person name="Heiman D."/>
            <person name="Howarth C."/>
            <person name="Mehta T."/>
            <person name="Neiman D."/>
            <person name="Pearson M."/>
            <person name="Roberts A."/>
            <person name="Saif S."/>
            <person name="Shea T."/>
            <person name="Shenoy N."/>
            <person name="Sisk P."/>
            <person name="Stolte C."/>
            <person name="Sykes S."/>
            <person name="White J."/>
            <person name="Yandava C."/>
            <person name="Burger G."/>
            <person name="Gray M.W."/>
            <person name="Holland P.W.H."/>
            <person name="King N."/>
            <person name="Lang F.B.F."/>
            <person name="Roger A.J."/>
            <person name="Ruiz-Trillo I."/>
            <person name="Haas B."/>
            <person name="Nusbaum C."/>
            <person name="Birren B."/>
        </authorList>
    </citation>
    <scope>NUCLEOTIDE SEQUENCE [LARGE SCALE GENOMIC DNA]</scope>
    <source>
        <strain evidence="2 3">JP610</strain>
    </source>
</reference>
<evidence type="ECO:0000313" key="3">
    <source>
        <dbReference type="Proteomes" id="UP000054560"/>
    </source>
</evidence>
<feature type="compositionally biased region" description="Acidic residues" evidence="1">
    <location>
        <begin position="1"/>
        <end position="10"/>
    </location>
</feature>
<evidence type="ECO:0000313" key="2">
    <source>
        <dbReference type="EMBL" id="KNC72640.1"/>
    </source>
</evidence>
<proteinExistence type="predicted"/>
<dbReference type="Proteomes" id="UP000054560">
    <property type="component" value="Unassembled WGS sequence"/>
</dbReference>
<gene>
    <name evidence="2" type="ORF">SARC_14801</name>
</gene>
<feature type="non-terminal residue" evidence="2">
    <location>
        <position position="74"/>
    </location>
</feature>
<keyword evidence="3" id="KW-1185">Reference proteome</keyword>
<protein>
    <submittedName>
        <fullName evidence="2">Uncharacterized protein</fullName>
    </submittedName>
</protein>